<proteinExistence type="predicted"/>
<evidence type="ECO:0000256" key="1">
    <source>
        <dbReference type="SAM" id="MobiDB-lite"/>
    </source>
</evidence>
<evidence type="ECO:0000313" key="2">
    <source>
        <dbReference type="EMBL" id="MFC4989235.1"/>
    </source>
</evidence>
<accession>A0ABD5QI23</accession>
<dbReference type="Proteomes" id="UP001595925">
    <property type="component" value="Unassembled WGS sequence"/>
</dbReference>
<gene>
    <name evidence="2" type="ORF">ACFPFO_16000</name>
</gene>
<dbReference type="RefSeq" id="WP_224827712.1">
    <property type="nucleotide sequence ID" value="NZ_JAIVEF010000002.1"/>
</dbReference>
<dbReference type="Pfam" id="PF23432">
    <property type="entry name" value="DUF7118"/>
    <property type="match status" value="1"/>
</dbReference>
<evidence type="ECO:0000313" key="3">
    <source>
        <dbReference type="Proteomes" id="UP001595925"/>
    </source>
</evidence>
<dbReference type="AlphaFoldDB" id="A0ABD5QI23"/>
<dbReference type="EMBL" id="JBHSJG010000043">
    <property type="protein sequence ID" value="MFC4989235.1"/>
    <property type="molecule type" value="Genomic_DNA"/>
</dbReference>
<protein>
    <submittedName>
        <fullName evidence="2">Uncharacterized protein</fullName>
    </submittedName>
</protein>
<dbReference type="InterPro" id="IPR055542">
    <property type="entry name" value="DUF7118"/>
</dbReference>
<keyword evidence="3" id="KW-1185">Reference proteome</keyword>
<comment type="caution">
    <text evidence="2">The sequence shown here is derived from an EMBL/GenBank/DDBJ whole genome shotgun (WGS) entry which is preliminary data.</text>
</comment>
<reference evidence="2 3" key="1">
    <citation type="journal article" date="2019" name="Int. J. Syst. Evol. Microbiol.">
        <title>The Global Catalogue of Microorganisms (GCM) 10K type strain sequencing project: providing services to taxonomists for standard genome sequencing and annotation.</title>
        <authorList>
            <consortium name="The Broad Institute Genomics Platform"/>
            <consortium name="The Broad Institute Genome Sequencing Center for Infectious Disease"/>
            <person name="Wu L."/>
            <person name="Ma J."/>
        </authorList>
    </citation>
    <scope>NUCLEOTIDE SEQUENCE [LARGE SCALE GENOMIC DNA]</scope>
    <source>
        <strain evidence="2 3">CGMCC 1.15824</strain>
    </source>
</reference>
<name>A0ABD5QI23_9EURY</name>
<feature type="region of interest" description="Disordered" evidence="1">
    <location>
        <begin position="1"/>
        <end position="42"/>
    </location>
</feature>
<organism evidence="2 3">
    <name type="scientific">Saliphagus infecundisoli</name>
    <dbReference type="NCBI Taxonomy" id="1849069"/>
    <lineage>
        <taxon>Archaea</taxon>
        <taxon>Methanobacteriati</taxon>
        <taxon>Methanobacteriota</taxon>
        <taxon>Stenosarchaea group</taxon>
        <taxon>Halobacteria</taxon>
        <taxon>Halobacteriales</taxon>
        <taxon>Natrialbaceae</taxon>
        <taxon>Saliphagus</taxon>
    </lineage>
</organism>
<sequence>MSERLESPRTGEDDGPVERLEATRRRHAEAEDRIDEHGEDTVERVADAYRQATGLLEEYEGRAAGTGKETFKAYVELEGEFESLLEDLPEDLPRRGAFEDANDAIDKRRLSEADFERAREAVEPASEFVDLLKEREAAAEARESARIDIRERLDELEAGIERREELLELGSADLEAPVERLRDPIDRYNAAVEDAFEQYRREAPARELFDLVDRSRLYPLVPFERPPEALRRYVEEAPAGTEPVPTLLEYAGYSRSKLAHYVADADALKRRVTTERTSLEGIDAEPLTVEWPPEPAGVLSRRARELRPFVERVGSEAEVAALRAVRETTRDPEYGRLRQAAVAADRLTETERERLADGRVEAELERLRAERDRLSEAL</sequence>